<dbReference type="SUPFAM" id="SSF53474">
    <property type="entry name" value="alpha/beta-Hydrolases"/>
    <property type="match status" value="1"/>
</dbReference>
<dbReference type="Pfam" id="PF12697">
    <property type="entry name" value="Abhydrolase_6"/>
    <property type="match status" value="1"/>
</dbReference>
<evidence type="ECO:0000313" key="4">
    <source>
        <dbReference type="Proteomes" id="UP001054846"/>
    </source>
</evidence>
<protein>
    <submittedName>
        <fullName evidence="3">Alpha/beta hydrolase</fullName>
    </submittedName>
</protein>
<dbReference type="RefSeq" id="WP_230843572.1">
    <property type="nucleotide sequence ID" value="NZ_CP063845.1"/>
</dbReference>
<dbReference type="EMBL" id="CP063845">
    <property type="protein sequence ID" value="UFP96327.1"/>
    <property type="molecule type" value="Genomic_DNA"/>
</dbReference>
<keyword evidence="3" id="KW-0378">Hydrolase</keyword>
<organism evidence="3 4">
    <name type="scientific">Gloeobacter morelensis MG652769</name>
    <dbReference type="NCBI Taxonomy" id="2781736"/>
    <lineage>
        <taxon>Bacteria</taxon>
        <taxon>Bacillati</taxon>
        <taxon>Cyanobacteriota</taxon>
        <taxon>Cyanophyceae</taxon>
        <taxon>Gloeobacterales</taxon>
        <taxon>Gloeobacteraceae</taxon>
        <taxon>Gloeobacter</taxon>
        <taxon>Gloeobacter morelensis</taxon>
    </lineage>
</organism>
<keyword evidence="4" id="KW-1185">Reference proteome</keyword>
<evidence type="ECO:0000313" key="3">
    <source>
        <dbReference type="EMBL" id="UFP96327.1"/>
    </source>
</evidence>
<dbReference type="InterPro" id="IPR000073">
    <property type="entry name" value="AB_hydrolase_1"/>
</dbReference>
<sequence>MAKMEALVIENRRAQQLVGVLHHGEGTGPRPCLVVCHGFAGTKVGGSRRFVNFARYATGFGLSVLRFDFAGCGDSDGELAELTLEGELDDLRAAIATVRAWPSVDSERIGVVGHCLGAVTAIRACARGLPIARAVAWAPFADLPGTLERLIGEAAFALVREGEIADFLYNQQLFQCGPDLLSGVDGFDLKGDIELVHQPLLIVHGSEDATVPLAEVEGLIEAARPTPGLRRLEVIEGAHHSFPYHQEELFDLTVQWFRNW</sequence>
<name>A0ABY3PRU6_9CYAN</name>
<dbReference type="PANTHER" id="PTHR22946">
    <property type="entry name" value="DIENELACTONE HYDROLASE DOMAIN-CONTAINING PROTEIN-RELATED"/>
    <property type="match status" value="1"/>
</dbReference>
<comment type="similarity">
    <text evidence="1">Belongs to the AB hydrolase superfamily. FUS2 hydrolase family.</text>
</comment>
<dbReference type="InterPro" id="IPR029058">
    <property type="entry name" value="AB_hydrolase_fold"/>
</dbReference>
<reference evidence="3 4" key="1">
    <citation type="journal article" date="2021" name="Genome Biol. Evol.">
        <title>Complete Genome Sequencing of a Novel Gloeobacter Species from a Waterfall Cave in Mexico.</title>
        <authorList>
            <person name="Saw J.H."/>
            <person name="Cardona T."/>
            <person name="Montejano G."/>
        </authorList>
    </citation>
    <scope>NUCLEOTIDE SEQUENCE [LARGE SCALE GENOMIC DNA]</scope>
    <source>
        <strain evidence="3">MG652769</strain>
    </source>
</reference>
<dbReference type="Gene3D" id="3.40.50.1820">
    <property type="entry name" value="alpha/beta hydrolase"/>
    <property type="match status" value="1"/>
</dbReference>
<dbReference type="GO" id="GO:0016787">
    <property type="term" value="F:hydrolase activity"/>
    <property type="evidence" value="ECO:0007669"/>
    <property type="project" value="UniProtKB-KW"/>
</dbReference>
<dbReference type="Proteomes" id="UP001054846">
    <property type="component" value="Chromosome"/>
</dbReference>
<dbReference type="InterPro" id="IPR050261">
    <property type="entry name" value="FrsA_esterase"/>
</dbReference>
<evidence type="ECO:0000256" key="1">
    <source>
        <dbReference type="ARBA" id="ARBA00038115"/>
    </source>
</evidence>
<feature type="domain" description="AB hydrolase-1" evidence="2">
    <location>
        <begin position="33"/>
        <end position="250"/>
    </location>
</feature>
<evidence type="ECO:0000259" key="2">
    <source>
        <dbReference type="Pfam" id="PF12697"/>
    </source>
</evidence>
<proteinExistence type="inferred from homology"/>
<gene>
    <name evidence="3" type="ORF">ISF26_09000</name>
</gene>
<accession>A0ABY3PRU6</accession>